<name>A0A0G4GG63_VITBC</name>
<evidence type="ECO:0000256" key="2">
    <source>
        <dbReference type="ARBA" id="ARBA00022490"/>
    </source>
</evidence>
<dbReference type="PANTHER" id="PTHR47969">
    <property type="entry name" value="CHROMOSOME-ASSOCIATED KINESIN KIF4A-RELATED"/>
    <property type="match status" value="1"/>
</dbReference>
<evidence type="ECO:0000256" key="4">
    <source>
        <dbReference type="ARBA" id="ARBA00022840"/>
    </source>
</evidence>
<keyword evidence="5 7" id="KW-0175">Coiled coil</keyword>
<evidence type="ECO:0000256" key="7">
    <source>
        <dbReference type="SAM" id="Coils"/>
    </source>
</evidence>
<dbReference type="CDD" id="cd00106">
    <property type="entry name" value="KISc"/>
    <property type="match status" value="1"/>
</dbReference>
<feature type="compositionally biased region" description="Acidic residues" evidence="8">
    <location>
        <begin position="497"/>
        <end position="506"/>
    </location>
</feature>
<dbReference type="OMA" id="HKETERC"/>
<keyword evidence="6" id="KW-0505">Motor protein</keyword>
<dbReference type="PANTHER" id="PTHR47969:SF15">
    <property type="entry name" value="CHROMOSOME-ASSOCIATED KINESIN KIF4A-RELATED"/>
    <property type="match status" value="1"/>
</dbReference>
<dbReference type="InterPro" id="IPR019821">
    <property type="entry name" value="Kinesin_motor_CS"/>
</dbReference>
<accession>A0A0G4GG63</accession>
<evidence type="ECO:0000256" key="1">
    <source>
        <dbReference type="ARBA" id="ARBA00004496"/>
    </source>
</evidence>
<organism evidence="10 11">
    <name type="scientific">Vitrella brassicaformis (strain CCMP3155)</name>
    <dbReference type="NCBI Taxonomy" id="1169540"/>
    <lineage>
        <taxon>Eukaryota</taxon>
        <taxon>Sar</taxon>
        <taxon>Alveolata</taxon>
        <taxon>Colpodellida</taxon>
        <taxon>Vitrellaceae</taxon>
        <taxon>Vitrella</taxon>
    </lineage>
</organism>
<keyword evidence="4 6" id="KW-0067">ATP-binding</keyword>
<feature type="binding site" evidence="6">
    <location>
        <begin position="99"/>
        <end position="106"/>
    </location>
    <ligand>
        <name>ATP</name>
        <dbReference type="ChEBI" id="CHEBI:30616"/>
    </ligand>
</feature>
<feature type="region of interest" description="Disordered" evidence="8">
    <location>
        <begin position="872"/>
        <end position="922"/>
    </location>
</feature>
<sequence length="1042" mass="117462">MERRKTTAGSEIQVMLRFRPPDDPLSFERLFKISPEDRNSVSIVDPAHPSPVRKEARCQYTFNKVFLPQANQHEVFVDVAKPLVDHMLSGFNSCCFAYGQTGGGKTYSIFGEGNGERRGILPRAIEYLFERLEKKARQQELGMVVSFLEIYLDQVRDLGRAYLHKKETEEAPASQRASIGGAKSRPKTPQSAPWRNTSLTESSMRRATVAAPPPTTTPDDTALSTGRPRMSEAAVMDAGGARDFFDGYETQNLTIHESPSGQVYVKGLNLIPVRNIAQVLDIVNCGVQMRATYETRLNANSSRSHTIFAINVVQRDQRNPDRDVLSGTMNLVDLAGSERIAKSKSEGRRFQEAVIINTSLSALGKVVLALAQDSRTARHIPYRDSKLTRILQNSLGGNSYTSLLTCLYPIEDNYEECLNSLAFADRCKNIRNRPTVNYVDQQQSAQERQVRELTEQIESLKNALQQNKHAIRQGVLDLPPSRFEGLYTALMSRSDLDDTEPPPDDIEPPREKRKEVLEGALGPSPTLAAYETLPAEGKHALQKDFLRSRNVRSLLSFLHSNAIRDIHKETERCRVADQKAEELNEMVERLAQEHHDKVSEMRTRLVGHEGEKKSLRQRVASQVMQHERELRHMQETVDSNIQRTLKHTQRHLTIAGGQEDSLRACLRECLHMAKEEGEAVRGTLEAHDEDMMATKLNRLTHHNKDMQAMRDECEALLESRKKEVESFVSDVAAYEERKDGELRAGREHLLHLLEGCNHLCRLIQDCEAGVYPVSVKRGVRSYVIPASHKPQWLIAQLTQPQPPLDTQYVPSPPPSTQQMPPTTAQPLKRMGTDEFFEGVESTAAVPSAATIRKVPSLRQLSSFCRSASKTLDKTAYQEAEGPEAEEDDEMWDSYNPEDVSPTTVAETSADGAADASPVEQQQPEWNAQSFLDTHVVNPPPATRVDLADSGWERTLRRMSVDQLREAAVKLWELVEQQAASGPLDRTERRKSLVEDQLTSKETQAYIRRLEQERDAEKMAMEVERRRGAELRSALEAIRPFTQ</sequence>
<dbReference type="STRING" id="1169540.A0A0G4GG63"/>
<dbReference type="GO" id="GO:0008017">
    <property type="term" value="F:microtubule binding"/>
    <property type="evidence" value="ECO:0007669"/>
    <property type="project" value="InterPro"/>
</dbReference>
<evidence type="ECO:0000313" key="11">
    <source>
        <dbReference type="Proteomes" id="UP000041254"/>
    </source>
</evidence>
<feature type="compositionally biased region" description="Polar residues" evidence="8">
    <location>
        <begin position="187"/>
        <end position="202"/>
    </location>
</feature>
<evidence type="ECO:0000256" key="5">
    <source>
        <dbReference type="ARBA" id="ARBA00023054"/>
    </source>
</evidence>
<dbReference type="Proteomes" id="UP000041254">
    <property type="component" value="Unassembled WGS sequence"/>
</dbReference>
<dbReference type="PhylomeDB" id="A0A0G4GG63"/>
<keyword evidence="11" id="KW-1185">Reference proteome</keyword>
<reference evidence="10 11" key="1">
    <citation type="submission" date="2014-11" db="EMBL/GenBank/DDBJ databases">
        <authorList>
            <person name="Zhu J."/>
            <person name="Qi W."/>
            <person name="Song R."/>
        </authorList>
    </citation>
    <scope>NUCLEOTIDE SEQUENCE [LARGE SCALE GENOMIC DNA]</scope>
</reference>
<feature type="coiled-coil region" evidence="7">
    <location>
        <begin position="566"/>
        <end position="636"/>
    </location>
</feature>
<dbReference type="VEuPathDB" id="CryptoDB:Vbra_17683"/>
<dbReference type="GO" id="GO:0003777">
    <property type="term" value="F:microtubule motor activity"/>
    <property type="evidence" value="ECO:0007669"/>
    <property type="project" value="InterPro"/>
</dbReference>
<dbReference type="InterPro" id="IPR027640">
    <property type="entry name" value="Kinesin-like_fam"/>
</dbReference>
<dbReference type="SUPFAM" id="SSF52540">
    <property type="entry name" value="P-loop containing nucleoside triphosphate hydrolases"/>
    <property type="match status" value="1"/>
</dbReference>
<dbReference type="GO" id="GO:0007018">
    <property type="term" value="P:microtubule-based movement"/>
    <property type="evidence" value="ECO:0007669"/>
    <property type="project" value="InterPro"/>
</dbReference>
<dbReference type="InterPro" id="IPR036961">
    <property type="entry name" value="Kinesin_motor_dom_sf"/>
</dbReference>
<dbReference type="PRINTS" id="PR00380">
    <property type="entry name" value="KINESINHEAVY"/>
</dbReference>
<feature type="region of interest" description="Disordered" evidence="8">
    <location>
        <begin position="166"/>
        <end position="228"/>
    </location>
</feature>
<dbReference type="AlphaFoldDB" id="A0A0G4GG63"/>
<evidence type="ECO:0000256" key="3">
    <source>
        <dbReference type="ARBA" id="ARBA00022741"/>
    </source>
</evidence>
<evidence type="ECO:0000313" key="10">
    <source>
        <dbReference type="EMBL" id="CEM28354.1"/>
    </source>
</evidence>
<evidence type="ECO:0000259" key="9">
    <source>
        <dbReference type="PROSITE" id="PS50067"/>
    </source>
</evidence>
<dbReference type="OrthoDB" id="448977at2759"/>
<dbReference type="GO" id="GO:0005875">
    <property type="term" value="C:microtubule associated complex"/>
    <property type="evidence" value="ECO:0007669"/>
    <property type="project" value="TreeGrafter"/>
</dbReference>
<proteinExistence type="inferred from homology"/>
<keyword evidence="3 6" id="KW-0547">Nucleotide-binding</keyword>
<dbReference type="PROSITE" id="PS50067">
    <property type="entry name" value="KINESIN_MOTOR_2"/>
    <property type="match status" value="1"/>
</dbReference>
<dbReference type="PROSITE" id="PS00411">
    <property type="entry name" value="KINESIN_MOTOR_1"/>
    <property type="match status" value="1"/>
</dbReference>
<dbReference type="GO" id="GO:0005737">
    <property type="term" value="C:cytoplasm"/>
    <property type="evidence" value="ECO:0007669"/>
    <property type="project" value="UniProtKB-SubCell"/>
</dbReference>
<dbReference type="GO" id="GO:0007052">
    <property type="term" value="P:mitotic spindle organization"/>
    <property type="evidence" value="ECO:0007669"/>
    <property type="project" value="TreeGrafter"/>
</dbReference>
<feature type="coiled-coil region" evidence="7">
    <location>
        <begin position="443"/>
        <end position="470"/>
    </location>
</feature>
<dbReference type="Pfam" id="PF00225">
    <property type="entry name" value="Kinesin"/>
    <property type="match status" value="2"/>
</dbReference>
<feature type="coiled-coil region" evidence="7">
    <location>
        <begin position="983"/>
        <end position="1026"/>
    </location>
</feature>
<dbReference type="InterPro" id="IPR027417">
    <property type="entry name" value="P-loop_NTPase"/>
</dbReference>
<dbReference type="GO" id="GO:0051231">
    <property type="term" value="P:spindle elongation"/>
    <property type="evidence" value="ECO:0007669"/>
    <property type="project" value="TreeGrafter"/>
</dbReference>
<comment type="similarity">
    <text evidence="6">Belongs to the TRAFAC class myosin-kinesin ATPase superfamily. Kinesin family.</text>
</comment>
<protein>
    <recommendedName>
        <fullName evidence="9">Kinesin motor domain-containing protein</fullName>
    </recommendedName>
</protein>
<dbReference type="InParanoid" id="A0A0G4GG63"/>
<evidence type="ECO:0000256" key="6">
    <source>
        <dbReference type="PROSITE-ProRule" id="PRU00283"/>
    </source>
</evidence>
<dbReference type="EMBL" id="CDMY01000652">
    <property type="protein sequence ID" value="CEM28354.1"/>
    <property type="molecule type" value="Genomic_DNA"/>
</dbReference>
<feature type="domain" description="Kinesin motor" evidence="9">
    <location>
        <begin position="11"/>
        <end position="430"/>
    </location>
</feature>
<dbReference type="InterPro" id="IPR001752">
    <property type="entry name" value="Kinesin_motor_dom"/>
</dbReference>
<comment type="subcellular location">
    <subcellularLocation>
        <location evidence="1">Cytoplasm</location>
    </subcellularLocation>
</comment>
<dbReference type="GO" id="GO:0005524">
    <property type="term" value="F:ATP binding"/>
    <property type="evidence" value="ECO:0007669"/>
    <property type="project" value="UniProtKB-UniRule"/>
</dbReference>
<gene>
    <name evidence="10" type="ORF">Vbra_17683</name>
</gene>
<evidence type="ECO:0000256" key="8">
    <source>
        <dbReference type="SAM" id="MobiDB-lite"/>
    </source>
</evidence>
<feature type="compositionally biased region" description="Acidic residues" evidence="8">
    <location>
        <begin position="880"/>
        <end position="891"/>
    </location>
</feature>
<dbReference type="Gene3D" id="3.40.850.10">
    <property type="entry name" value="Kinesin motor domain"/>
    <property type="match status" value="1"/>
</dbReference>
<dbReference type="SMART" id="SM00129">
    <property type="entry name" value="KISc"/>
    <property type="match status" value="1"/>
</dbReference>
<feature type="region of interest" description="Disordered" evidence="8">
    <location>
        <begin position="492"/>
        <end position="511"/>
    </location>
</feature>
<keyword evidence="2" id="KW-0963">Cytoplasm</keyword>